<dbReference type="EMBL" id="CP061800">
    <property type="protein sequence ID" value="QTA89230.1"/>
    <property type="molecule type" value="Genomic_DNA"/>
</dbReference>
<sequence length="151" mass="17697">MKKEKAFLREKFVEFQLKVADLSHRLSTQEETFQAREKELYLSLFEILDAFENLDENLSAKEADFDKSGRMLAKNIRSIHKKLLRVLRGRRIVKIEFPDNKARMDHCKVIDTKAIHSMENETILSIVKNGYMNKEENAVLRKAEVVTVLNE</sequence>
<dbReference type="AlphaFoldDB" id="A0A975BQJ5"/>
<dbReference type="GO" id="GO:0051087">
    <property type="term" value="F:protein-folding chaperone binding"/>
    <property type="evidence" value="ECO:0007669"/>
    <property type="project" value="InterPro"/>
</dbReference>
<organism evidence="1 2">
    <name type="scientific">Desulfonema magnum</name>
    <dbReference type="NCBI Taxonomy" id="45655"/>
    <lineage>
        <taxon>Bacteria</taxon>
        <taxon>Pseudomonadati</taxon>
        <taxon>Thermodesulfobacteriota</taxon>
        <taxon>Desulfobacteria</taxon>
        <taxon>Desulfobacterales</taxon>
        <taxon>Desulfococcaceae</taxon>
        <taxon>Desulfonema</taxon>
    </lineage>
</organism>
<reference evidence="1" key="1">
    <citation type="journal article" date="2021" name="Microb. Physiol.">
        <title>Proteogenomic Insights into the Physiology of Marine, Sulfate-Reducing, Filamentous Desulfonema limicola and Desulfonema magnum.</title>
        <authorList>
            <person name="Schnaars V."/>
            <person name="Wohlbrand L."/>
            <person name="Scheve S."/>
            <person name="Hinrichs C."/>
            <person name="Reinhardt R."/>
            <person name="Rabus R."/>
        </authorList>
    </citation>
    <scope>NUCLEOTIDE SEQUENCE</scope>
    <source>
        <strain evidence="1">4be13</strain>
    </source>
</reference>
<dbReference type="Proteomes" id="UP000663722">
    <property type="component" value="Chromosome"/>
</dbReference>
<evidence type="ECO:0000313" key="2">
    <source>
        <dbReference type="Proteomes" id="UP000663722"/>
    </source>
</evidence>
<dbReference type="GO" id="GO:0000774">
    <property type="term" value="F:adenyl-nucleotide exchange factor activity"/>
    <property type="evidence" value="ECO:0007669"/>
    <property type="project" value="InterPro"/>
</dbReference>
<dbReference type="GO" id="GO:0006457">
    <property type="term" value="P:protein folding"/>
    <property type="evidence" value="ECO:0007669"/>
    <property type="project" value="InterPro"/>
</dbReference>
<name>A0A975BQJ5_9BACT</name>
<dbReference type="KEGG" id="dmm:dnm_052800"/>
<proteinExistence type="predicted"/>
<dbReference type="Pfam" id="PF01025">
    <property type="entry name" value="GrpE"/>
    <property type="match status" value="1"/>
</dbReference>
<gene>
    <name evidence="1" type="ORF">dnm_052800</name>
</gene>
<protein>
    <submittedName>
        <fullName evidence="1">HSP70 cofactor GrpE domain-containing protein</fullName>
    </submittedName>
</protein>
<dbReference type="RefSeq" id="WP_207677961.1">
    <property type="nucleotide sequence ID" value="NZ_CP061800.1"/>
</dbReference>
<dbReference type="GO" id="GO:0042803">
    <property type="term" value="F:protein homodimerization activity"/>
    <property type="evidence" value="ECO:0007669"/>
    <property type="project" value="InterPro"/>
</dbReference>
<keyword evidence="2" id="KW-1185">Reference proteome</keyword>
<dbReference type="InterPro" id="IPR000740">
    <property type="entry name" value="GrpE"/>
</dbReference>
<evidence type="ECO:0000313" key="1">
    <source>
        <dbReference type="EMBL" id="QTA89230.1"/>
    </source>
</evidence>
<accession>A0A975BQJ5</accession>